<dbReference type="GO" id="GO:0005975">
    <property type="term" value="P:carbohydrate metabolic process"/>
    <property type="evidence" value="ECO:0007669"/>
    <property type="project" value="InterPro"/>
</dbReference>
<accession>A0A3D8JYQ3</accession>
<comment type="caution">
    <text evidence="1">The sequence shown here is derived from an EMBL/GenBank/DDBJ whole genome shotgun (WGS) entry which is preliminary data.</text>
</comment>
<dbReference type="SUPFAM" id="SSF48208">
    <property type="entry name" value="Six-hairpin glycosidases"/>
    <property type="match status" value="1"/>
</dbReference>
<name>A0A3D8JYQ3_9BURK</name>
<reference evidence="1 2" key="1">
    <citation type="submission" date="2018-08" db="EMBL/GenBank/DDBJ databases">
        <title>Paraburkholderia sp. DHOM06 isolated from forest soil.</title>
        <authorList>
            <person name="Gao Z.-H."/>
            <person name="Qiu L.-H."/>
        </authorList>
    </citation>
    <scope>NUCLEOTIDE SEQUENCE [LARGE SCALE GENOMIC DNA]</scope>
    <source>
        <strain evidence="1 2">DHOM06</strain>
    </source>
</reference>
<evidence type="ECO:0000313" key="1">
    <source>
        <dbReference type="EMBL" id="RDU97501.1"/>
    </source>
</evidence>
<organism evidence="1 2">
    <name type="scientific">Trinickia dinghuensis</name>
    <dbReference type="NCBI Taxonomy" id="2291023"/>
    <lineage>
        <taxon>Bacteria</taxon>
        <taxon>Pseudomonadati</taxon>
        <taxon>Pseudomonadota</taxon>
        <taxon>Betaproteobacteria</taxon>
        <taxon>Burkholderiales</taxon>
        <taxon>Burkholderiaceae</taxon>
        <taxon>Trinickia</taxon>
    </lineage>
</organism>
<protein>
    <submittedName>
        <fullName evidence="1">Uncharacterized protein</fullName>
    </submittedName>
</protein>
<dbReference type="InterPro" id="IPR008928">
    <property type="entry name" value="6-hairpin_glycosidase_sf"/>
</dbReference>
<keyword evidence="2" id="KW-1185">Reference proteome</keyword>
<sequence>MAGCGSGDGSSPSAAAVSQAMKVSAAAAPVNTSSIYMSSNEPAPTSADQGTIANGFNAAVNEASKLALTDANYSWLYNRFDWAAATSADCSQSGMDSGGGGYFASLAGRCAYYSRDYAHYLIGAYYMGYDSQNLNMAQKFSTVIDTTDPSHPIPWWAFGVNGKPYERRAEQPAVFEIGDSILTLYKMTGDPSYKNMASYINGEVNSTYWNAQDSNGNHFWNPDGFRVTNSPGNDPATYNEFAYDPTESNIIWPGYDIFLGGDSAASQIAYFCKLASYPQFLSDPSTASTYTARCNTLRSNFNTNWWESSANRFYVAQVGLANDTYTTQAAPNGTSMPASNLTYLDGYAEEPNFFPLYKNVITDWQKVAAQADYVNNSAEYKYDNNNDNYTPGIESFTYLPTSFFNVSDGSTNRYDYAWKWMRRLAQTQYANASNSSDGIASTYPEVPFVLIADSVTKVMGLDFDGIQNAFSTLPRFPSDFTTSNYIAVHNVPLYSNASGSSYNLPVDITAQKVDNGSGYAIQLAFNGVKPWQITGSSASLTWTPKFSAAIGASGCAIQTTYDNGSVSQSTYGISNASGYYACTDTSGNVVTVSIPLGSSAAQHIAKIVAMTYSNAAAVTSILTSGLPASQ</sequence>
<evidence type="ECO:0000313" key="2">
    <source>
        <dbReference type="Proteomes" id="UP000256838"/>
    </source>
</evidence>
<dbReference type="EMBL" id="QRGA01000009">
    <property type="protein sequence ID" value="RDU97501.1"/>
    <property type="molecule type" value="Genomic_DNA"/>
</dbReference>
<gene>
    <name evidence="1" type="ORF">DWV00_16560</name>
</gene>
<dbReference type="AlphaFoldDB" id="A0A3D8JYQ3"/>
<proteinExistence type="predicted"/>
<dbReference type="Proteomes" id="UP000256838">
    <property type="component" value="Unassembled WGS sequence"/>
</dbReference>